<evidence type="ECO:0000313" key="3">
    <source>
        <dbReference type="EMBL" id="KAK3757419.1"/>
    </source>
</evidence>
<evidence type="ECO:0000256" key="2">
    <source>
        <dbReference type="SAM" id="MobiDB-lite"/>
    </source>
</evidence>
<proteinExistence type="predicted"/>
<protein>
    <submittedName>
        <fullName evidence="3">Uncharacterized protein</fullName>
    </submittedName>
</protein>
<dbReference type="SUPFAM" id="SSF51197">
    <property type="entry name" value="Clavaminate synthase-like"/>
    <property type="match status" value="1"/>
</dbReference>
<dbReference type="EMBL" id="JAWDGP010005367">
    <property type="protein sequence ID" value="KAK3757419.1"/>
    <property type="molecule type" value="Genomic_DNA"/>
</dbReference>
<accession>A0AAE0YUH6</accession>
<dbReference type="AlphaFoldDB" id="A0AAE0YUH6"/>
<comment type="caution">
    <text evidence="3">The sequence shown here is derived from an EMBL/GenBank/DDBJ whole genome shotgun (WGS) entry which is preliminary data.</text>
</comment>
<sequence length="367" mass="42600">MASPERKRFPGEADVAYPDPFTVAPPDVKEKKPGQLPREEIQRFFDEGYIVVRDYFTRDDLDPCREDISLMVDRLAEKLYSAGKISDLCADYGLFERLTKLEEEYQGSNILLFKFQKMPKSFQRLWTNDRLLNLMEQILGPEVAGHPVWNLRTKTPRSEAVNIPWHQDSAYMSNESYDHMIASAWIPFLDTTPENGTLQLARRGHRSGKVAVHECCAGPTWYIMLQEDNMRDTLGVDLERDIVTEPVPYGSFILFNNLIPHRSLPNVSNQVRWSVDLRWQSPHHNYGFYNIQDGVLFRSPDQPSLEPDWEKFFSVDRKEVWKKQYAKAACEGADDGQFDTRITGPWIGKWETVHHNSHTELFQQLTA</sequence>
<comment type="cofactor">
    <cofactor evidence="1">
        <name>Fe cation</name>
        <dbReference type="ChEBI" id="CHEBI:24875"/>
    </cofactor>
</comment>
<dbReference type="PANTHER" id="PTHR20883">
    <property type="entry name" value="PHYTANOYL-COA DIOXYGENASE DOMAIN CONTAINING 1"/>
    <property type="match status" value="1"/>
</dbReference>
<evidence type="ECO:0000313" key="4">
    <source>
        <dbReference type="Proteomes" id="UP001283361"/>
    </source>
</evidence>
<feature type="region of interest" description="Disordered" evidence="2">
    <location>
        <begin position="1"/>
        <end position="35"/>
    </location>
</feature>
<dbReference type="PANTHER" id="PTHR20883:SF14">
    <property type="entry name" value="PHYTANOYL-COA DIOXYGENASE"/>
    <property type="match status" value="1"/>
</dbReference>
<reference evidence="3" key="1">
    <citation type="journal article" date="2023" name="G3 (Bethesda)">
        <title>A reference genome for the long-term kleptoplast-retaining sea slug Elysia crispata morphotype clarki.</title>
        <authorList>
            <person name="Eastman K.E."/>
            <person name="Pendleton A.L."/>
            <person name="Shaikh M.A."/>
            <person name="Suttiyut T."/>
            <person name="Ogas R."/>
            <person name="Tomko P."/>
            <person name="Gavelis G."/>
            <person name="Widhalm J.R."/>
            <person name="Wisecaver J.H."/>
        </authorList>
    </citation>
    <scope>NUCLEOTIDE SEQUENCE</scope>
    <source>
        <strain evidence="3">ECLA1</strain>
    </source>
</reference>
<keyword evidence="4" id="KW-1185">Reference proteome</keyword>
<dbReference type="InterPro" id="IPR008775">
    <property type="entry name" value="Phytyl_CoA_dOase-like"/>
</dbReference>
<feature type="compositionally biased region" description="Basic and acidic residues" evidence="2">
    <location>
        <begin position="1"/>
        <end position="11"/>
    </location>
</feature>
<dbReference type="Pfam" id="PF05721">
    <property type="entry name" value="PhyH"/>
    <property type="match status" value="1"/>
</dbReference>
<organism evidence="3 4">
    <name type="scientific">Elysia crispata</name>
    <name type="common">lettuce slug</name>
    <dbReference type="NCBI Taxonomy" id="231223"/>
    <lineage>
        <taxon>Eukaryota</taxon>
        <taxon>Metazoa</taxon>
        <taxon>Spiralia</taxon>
        <taxon>Lophotrochozoa</taxon>
        <taxon>Mollusca</taxon>
        <taxon>Gastropoda</taxon>
        <taxon>Heterobranchia</taxon>
        <taxon>Euthyneura</taxon>
        <taxon>Panpulmonata</taxon>
        <taxon>Sacoglossa</taxon>
        <taxon>Placobranchoidea</taxon>
        <taxon>Plakobranchidae</taxon>
        <taxon>Elysia</taxon>
    </lineage>
</organism>
<name>A0AAE0YUH6_9GAST</name>
<dbReference type="Proteomes" id="UP001283361">
    <property type="component" value="Unassembled WGS sequence"/>
</dbReference>
<dbReference type="Gene3D" id="2.60.120.620">
    <property type="entry name" value="q2cbj1_9rhob like domain"/>
    <property type="match status" value="1"/>
</dbReference>
<evidence type="ECO:0000256" key="1">
    <source>
        <dbReference type="ARBA" id="ARBA00001962"/>
    </source>
</evidence>
<gene>
    <name evidence="3" type="ORF">RRG08_008356</name>
</gene>